<dbReference type="InterPro" id="IPR050613">
    <property type="entry name" value="Sec_Metabolite_Reg"/>
</dbReference>
<feature type="region of interest" description="Disordered" evidence="4">
    <location>
        <begin position="1"/>
        <end position="22"/>
    </location>
</feature>
<evidence type="ECO:0000256" key="1">
    <source>
        <dbReference type="ARBA" id="ARBA00004123"/>
    </source>
</evidence>
<dbReference type="Pfam" id="PF04082">
    <property type="entry name" value="Fungal_trans"/>
    <property type="match status" value="1"/>
</dbReference>
<dbReference type="SUPFAM" id="SSF57701">
    <property type="entry name" value="Zn2/Cys6 DNA-binding domain"/>
    <property type="match status" value="1"/>
</dbReference>
<dbReference type="SMART" id="SM00066">
    <property type="entry name" value="GAL4"/>
    <property type="match status" value="1"/>
</dbReference>
<feature type="domain" description="Zn(2)-C6 fungal-type" evidence="5">
    <location>
        <begin position="30"/>
        <end position="58"/>
    </location>
</feature>
<reference evidence="6" key="1">
    <citation type="journal article" date="2021" name="Nat. Commun.">
        <title>Genetic determinants of endophytism in the Arabidopsis root mycobiome.</title>
        <authorList>
            <person name="Mesny F."/>
            <person name="Miyauchi S."/>
            <person name="Thiergart T."/>
            <person name="Pickel B."/>
            <person name="Atanasova L."/>
            <person name="Karlsson M."/>
            <person name="Huettel B."/>
            <person name="Barry K.W."/>
            <person name="Haridas S."/>
            <person name="Chen C."/>
            <person name="Bauer D."/>
            <person name="Andreopoulos W."/>
            <person name="Pangilinan J."/>
            <person name="LaButti K."/>
            <person name="Riley R."/>
            <person name="Lipzen A."/>
            <person name="Clum A."/>
            <person name="Drula E."/>
            <person name="Henrissat B."/>
            <person name="Kohler A."/>
            <person name="Grigoriev I.V."/>
            <person name="Martin F.M."/>
            <person name="Hacquard S."/>
        </authorList>
    </citation>
    <scope>NUCLEOTIDE SEQUENCE</scope>
    <source>
        <strain evidence="6">MPI-SDFR-AT-0068</strain>
    </source>
</reference>
<dbReference type="GO" id="GO:0005634">
    <property type="term" value="C:nucleus"/>
    <property type="evidence" value="ECO:0007669"/>
    <property type="project" value="UniProtKB-SubCell"/>
</dbReference>
<evidence type="ECO:0000313" key="6">
    <source>
        <dbReference type="EMBL" id="KAH7233541.1"/>
    </source>
</evidence>
<dbReference type="PANTHER" id="PTHR31001:SF85">
    <property type="entry name" value="ZN(II)2CYS6 TRANSCRIPTION FACTOR (EUROFUNG)"/>
    <property type="match status" value="1"/>
</dbReference>
<dbReference type="Pfam" id="PF00172">
    <property type="entry name" value="Zn_clus"/>
    <property type="match status" value="1"/>
</dbReference>
<gene>
    <name evidence="6" type="ORF">BKA59DRAFT_497359</name>
</gene>
<dbReference type="PROSITE" id="PS50048">
    <property type="entry name" value="ZN2_CY6_FUNGAL_2"/>
    <property type="match status" value="1"/>
</dbReference>
<dbReference type="SMART" id="SM00906">
    <property type="entry name" value="Fungal_trans"/>
    <property type="match status" value="1"/>
</dbReference>
<feature type="compositionally biased region" description="Basic and acidic residues" evidence="4">
    <location>
        <begin position="13"/>
        <end position="22"/>
    </location>
</feature>
<sequence length="714" mass="80885">MNTGYHGVQPLRDSPDHSDASTHKPQRVLACNHCQQRKIKCNRVFPCTNCIKANVMCVPSTPAPTRKRRTPNILLQERIKKVEALLETYTSQDSNKQAPETPSMSEVSARSSPAPYNGSPSPMSGPGKLVVKNGGYKFLDSYVWGTIHDNLLEMQHIIDQETSDDEVYQPCDSPIPHEDVDLLLAKTSALHLEDDIPLPFQTLRLWQVFLERVNPLTKLIHTPTTEQLVISAMANHSDISYKSRALLFAIYLVSVISLSDGETMATLSLSKDEAIQRFTKGLKTALNKINFLRNYDMVVLQTLVLYLISLRGRSNHDAVWILSGVVIRIAHKMGVHRDGETLGLSPFETEIRRRVWWQIIVIDSMYAVTSGLKPGLLPLGCNTKAPQNVNDTDFSSESTTIKPRRGPTDMVFVLIFYEIVHFVKDHPMADFEHLALGGYGLDPGTPEYACYLASMKEMENLAEMLDAKISEVEKEYCDPSAGIIHDLALKLRHWIVREAKIMATPMQETPEWGTEVNNPQDNFFRIWLAHNENEVAIYELAQRGNFLYAFKCHLHLDSLLFLAGQLAGRSPVGSFAERTWRLFDRFYYYHETLWNLNQRLHLQLARLLLKAWEAREKTLHNIEAAVDEPDFIPRLKLAVCQTDTCWMTHRSLTSQILNGGLQENLMDPVQIEGDATGGLLQSSMDECWFPDNQGTDSQTPILPIFGFFNSTTSW</sequence>
<comment type="caution">
    <text evidence="6">The sequence shown here is derived from an EMBL/GenBank/DDBJ whole genome shotgun (WGS) entry which is preliminary data.</text>
</comment>
<keyword evidence="2" id="KW-0479">Metal-binding</keyword>
<dbReference type="CDD" id="cd12148">
    <property type="entry name" value="fungal_TF_MHR"/>
    <property type="match status" value="1"/>
</dbReference>
<dbReference type="InterPro" id="IPR001138">
    <property type="entry name" value="Zn2Cys6_DnaBD"/>
</dbReference>
<dbReference type="GO" id="GO:0006351">
    <property type="term" value="P:DNA-templated transcription"/>
    <property type="evidence" value="ECO:0007669"/>
    <property type="project" value="InterPro"/>
</dbReference>
<protein>
    <submittedName>
        <fullName evidence="6">Fungal-specific transcription factor domain-containing protein</fullName>
    </submittedName>
</protein>
<name>A0A8K0RKU2_9HYPO</name>
<dbReference type="GO" id="GO:0008270">
    <property type="term" value="F:zinc ion binding"/>
    <property type="evidence" value="ECO:0007669"/>
    <property type="project" value="InterPro"/>
</dbReference>
<accession>A0A8K0RKU2</accession>
<evidence type="ECO:0000256" key="4">
    <source>
        <dbReference type="SAM" id="MobiDB-lite"/>
    </source>
</evidence>
<dbReference type="EMBL" id="JAGPXF010000008">
    <property type="protein sequence ID" value="KAH7233541.1"/>
    <property type="molecule type" value="Genomic_DNA"/>
</dbReference>
<evidence type="ECO:0000256" key="2">
    <source>
        <dbReference type="ARBA" id="ARBA00022723"/>
    </source>
</evidence>
<keyword evidence="3" id="KW-0539">Nucleus</keyword>
<dbReference type="GO" id="GO:0003677">
    <property type="term" value="F:DNA binding"/>
    <property type="evidence" value="ECO:0007669"/>
    <property type="project" value="InterPro"/>
</dbReference>
<dbReference type="InterPro" id="IPR007219">
    <property type="entry name" value="XnlR_reg_dom"/>
</dbReference>
<dbReference type="Gene3D" id="4.10.240.10">
    <property type="entry name" value="Zn(2)-C6 fungal-type DNA-binding domain"/>
    <property type="match status" value="1"/>
</dbReference>
<dbReference type="CDD" id="cd00067">
    <property type="entry name" value="GAL4"/>
    <property type="match status" value="1"/>
</dbReference>
<dbReference type="GO" id="GO:0000981">
    <property type="term" value="F:DNA-binding transcription factor activity, RNA polymerase II-specific"/>
    <property type="evidence" value="ECO:0007669"/>
    <property type="project" value="InterPro"/>
</dbReference>
<keyword evidence="7" id="KW-1185">Reference proteome</keyword>
<dbReference type="PANTHER" id="PTHR31001">
    <property type="entry name" value="UNCHARACTERIZED TRANSCRIPTIONAL REGULATORY PROTEIN"/>
    <property type="match status" value="1"/>
</dbReference>
<dbReference type="Proteomes" id="UP000813427">
    <property type="component" value="Unassembled WGS sequence"/>
</dbReference>
<evidence type="ECO:0000313" key="7">
    <source>
        <dbReference type="Proteomes" id="UP000813427"/>
    </source>
</evidence>
<feature type="region of interest" description="Disordered" evidence="4">
    <location>
        <begin position="90"/>
        <end position="126"/>
    </location>
</feature>
<evidence type="ECO:0000256" key="3">
    <source>
        <dbReference type="ARBA" id="ARBA00023242"/>
    </source>
</evidence>
<feature type="compositionally biased region" description="Polar residues" evidence="4">
    <location>
        <begin position="90"/>
        <end position="111"/>
    </location>
</feature>
<comment type="subcellular location">
    <subcellularLocation>
        <location evidence="1">Nucleus</location>
    </subcellularLocation>
</comment>
<dbReference type="InterPro" id="IPR036864">
    <property type="entry name" value="Zn2-C6_fun-type_DNA-bd_sf"/>
</dbReference>
<dbReference type="OrthoDB" id="2269373at2759"/>
<organism evidence="6 7">
    <name type="scientific">Fusarium tricinctum</name>
    <dbReference type="NCBI Taxonomy" id="61284"/>
    <lineage>
        <taxon>Eukaryota</taxon>
        <taxon>Fungi</taxon>
        <taxon>Dikarya</taxon>
        <taxon>Ascomycota</taxon>
        <taxon>Pezizomycotina</taxon>
        <taxon>Sordariomycetes</taxon>
        <taxon>Hypocreomycetidae</taxon>
        <taxon>Hypocreales</taxon>
        <taxon>Nectriaceae</taxon>
        <taxon>Fusarium</taxon>
        <taxon>Fusarium tricinctum species complex</taxon>
    </lineage>
</organism>
<evidence type="ECO:0000259" key="5">
    <source>
        <dbReference type="PROSITE" id="PS50048"/>
    </source>
</evidence>
<proteinExistence type="predicted"/>
<dbReference type="AlphaFoldDB" id="A0A8K0RKU2"/>